<evidence type="ECO:0000313" key="3">
    <source>
        <dbReference type="Proteomes" id="UP000245872"/>
    </source>
</evidence>
<accession>A0A2Z3LCG2</accession>
<evidence type="ECO:0000313" key="2">
    <source>
        <dbReference type="EMBL" id="AWN81862.1"/>
    </source>
</evidence>
<evidence type="ECO:0000256" key="1">
    <source>
        <dbReference type="SAM" id="Phobius"/>
    </source>
</evidence>
<gene>
    <name evidence="2" type="ORF">DK880_00543</name>
</gene>
<dbReference type="GO" id="GO:0016020">
    <property type="term" value="C:membrane"/>
    <property type="evidence" value="ECO:0007669"/>
    <property type="project" value="InterPro"/>
</dbReference>
<name>A0A2Z3LCG2_9BACT</name>
<dbReference type="AlphaFoldDB" id="A0A2Z3LCG2"/>
<dbReference type="KEGG" id="cher:DK880_00543"/>
<dbReference type="OrthoDB" id="122062at2"/>
<feature type="transmembrane region" description="Helical" evidence="1">
    <location>
        <begin position="12"/>
        <end position="29"/>
    </location>
</feature>
<feature type="transmembrane region" description="Helical" evidence="1">
    <location>
        <begin position="68"/>
        <end position="89"/>
    </location>
</feature>
<protein>
    <recommendedName>
        <fullName evidence="4">Sugar transporter SemiSWEET</fullName>
    </recommendedName>
</protein>
<keyword evidence="1" id="KW-0812">Transmembrane</keyword>
<dbReference type="InterPro" id="IPR004316">
    <property type="entry name" value="SWEET_rpt"/>
</dbReference>
<reference evidence="2 3" key="1">
    <citation type="submission" date="2018-05" db="EMBL/GenBank/DDBJ databases">
        <title>Candidatus Cardinium hertigii Genome Assembly.</title>
        <authorList>
            <person name="Showmaker K.C."/>
            <person name="Walden K.O."/>
            <person name="Fields C.J."/>
            <person name="Lambert K.N."/>
            <person name="Hudson M.E."/>
        </authorList>
    </citation>
    <scope>NUCLEOTIDE SEQUENCE [LARGE SCALE GENOMIC DNA]</scope>
    <source>
        <strain evidence="3">cHgTN10</strain>
    </source>
</reference>
<dbReference type="Proteomes" id="UP000245872">
    <property type="component" value="Chromosome"/>
</dbReference>
<feature type="transmembrane region" description="Helical" evidence="1">
    <location>
        <begin position="41"/>
        <end position="62"/>
    </location>
</feature>
<keyword evidence="1" id="KW-1133">Transmembrane helix</keyword>
<dbReference type="Pfam" id="PF03083">
    <property type="entry name" value="MtN3_slv"/>
    <property type="match status" value="1"/>
</dbReference>
<dbReference type="Gene3D" id="1.20.1280.290">
    <property type="match status" value="1"/>
</dbReference>
<dbReference type="EMBL" id="CP029619">
    <property type="protein sequence ID" value="AWN81862.1"/>
    <property type="molecule type" value="Genomic_DNA"/>
</dbReference>
<dbReference type="RefSeq" id="WP_109997280.1">
    <property type="nucleotide sequence ID" value="NZ_CP029619.1"/>
</dbReference>
<proteinExistence type="predicted"/>
<organism evidence="2 3">
    <name type="scientific">Candidatus Cardinium hertigii</name>
    <dbReference type="NCBI Taxonomy" id="247481"/>
    <lineage>
        <taxon>Bacteria</taxon>
        <taxon>Pseudomonadati</taxon>
        <taxon>Bacteroidota</taxon>
        <taxon>Cytophagia</taxon>
        <taxon>Cytophagales</taxon>
        <taxon>Amoebophilaceae</taxon>
        <taxon>Candidatus Cardinium</taxon>
    </lineage>
</organism>
<evidence type="ECO:0008006" key="4">
    <source>
        <dbReference type="Google" id="ProtNLM"/>
    </source>
</evidence>
<keyword evidence="3" id="KW-1185">Reference proteome</keyword>
<sequence length="90" mass="10251">MEKNKFNFFYKNYMMVMGPLANLMFYLQAYKIFTTKQATGVAFFAFVWSFIGLSSWLVYGIVLKSKVLIWSNIAGVIGTLLVLVGILLYG</sequence>
<keyword evidence="1" id="KW-0472">Membrane</keyword>